<proteinExistence type="predicted"/>
<dbReference type="EMBL" id="BJYA01000008">
    <property type="protein sequence ID" value="GEN45607.1"/>
    <property type="molecule type" value="Genomic_DNA"/>
</dbReference>
<keyword evidence="3" id="KW-0812">Transmembrane</keyword>
<dbReference type="InterPro" id="IPR050836">
    <property type="entry name" value="SDS22/Internalin_LRR"/>
</dbReference>
<dbReference type="InterPro" id="IPR001611">
    <property type="entry name" value="Leu-rich_rpt"/>
</dbReference>
<evidence type="ECO:0000256" key="1">
    <source>
        <dbReference type="ARBA" id="ARBA00022614"/>
    </source>
</evidence>
<feature type="transmembrane region" description="Helical" evidence="3">
    <location>
        <begin position="49"/>
        <end position="70"/>
    </location>
</feature>
<keyword evidence="5" id="KW-1185">Reference proteome</keyword>
<keyword evidence="3" id="KW-1133">Transmembrane helix</keyword>
<accession>A0A511W3S3</accession>
<dbReference type="Gene3D" id="3.80.10.10">
    <property type="entry name" value="Ribonuclease Inhibitor"/>
    <property type="match status" value="2"/>
</dbReference>
<dbReference type="AlphaFoldDB" id="A0A511W3S3"/>
<dbReference type="PANTHER" id="PTHR46652">
    <property type="entry name" value="LEUCINE-RICH REPEAT AND IQ DOMAIN-CONTAINING PROTEIN 1-RELATED"/>
    <property type="match status" value="1"/>
</dbReference>
<dbReference type="OrthoDB" id="1491115at2"/>
<reference evidence="4 5" key="1">
    <citation type="submission" date="2019-07" db="EMBL/GenBank/DDBJ databases">
        <title>Whole genome shotgun sequence of Alkalibacillus haloalkaliphilus NBRC 103110.</title>
        <authorList>
            <person name="Hosoyama A."/>
            <person name="Uohara A."/>
            <person name="Ohji S."/>
            <person name="Ichikawa N."/>
        </authorList>
    </citation>
    <scope>NUCLEOTIDE SEQUENCE [LARGE SCALE GENOMIC DNA]</scope>
    <source>
        <strain evidence="4 5">NBRC 103110</strain>
    </source>
</reference>
<dbReference type="SUPFAM" id="SSF52075">
    <property type="entry name" value="Outer arm dynein light chain 1"/>
    <property type="match status" value="1"/>
</dbReference>
<evidence type="ECO:0000256" key="3">
    <source>
        <dbReference type="SAM" id="Phobius"/>
    </source>
</evidence>
<name>A0A511W3S3_9BACI</name>
<organism evidence="4 5">
    <name type="scientific">Alkalibacillus haloalkaliphilus</name>
    <dbReference type="NCBI Taxonomy" id="94136"/>
    <lineage>
        <taxon>Bacteria</taxon>
        <taxon>Bacillati</taxon>
        <taxon>Bacillota</taxon>
        <taxon>Bacilli</taxon>
        <taxon>Bacillales</taxon>
        <taxon>Bacillaceae</taxon>
        <taxon>Alkalibacillus</taxon>
    </lineage>
</organism>
<dbReference type="PROSITE" id="PS51450">
    <property type="entry name" value="LRR"/>
    <property type="match status" value="3"/>
</dbReference>
<evidence type="ECO:0000256" key="2">
    <source>
        <dbReference type="ARBA" id="ARBA00022737"/>
    </source>
</evidence>
<dbReference type="RefSeq" id="WP_146815693.1">
    <property type="nucleotide sequence ID" value="NZ_BJYA01000008.1"/>
</dbReference>
<keyword evidence="1" id="KW-0433">Leucine-rich repeat</keyword>
<gene>
    <name evidence="4" type="ORF">AHA02nite_13830</name>
</gene>
<dbReference type="SUPFAM" id="SSF52058">
    <property type="entry name" value="L domain-like"/>
    <property type="match status" value="1"/>
</dbReference>
<comment type="caution">
    <text evidence="4">The sequence shown here is derived from an EMBL/GenBank/DDBJ whole genome shotgun (WGS) entry which is preliminary data.</text>
</comment>
<dbReference type="SMART" id="SM00365">
    <property type="entry name" value="LRR_SD22"/>
    <property type="match status" value="5"/>
</dbReference>
<dbReference type="InterPro" id="IPR032675">
    <property type="entry name" value="LRR_dom_sf"/>
</dbReference>
<keyword evidence="2" id="KW-0677">Repeat</keyword>
<evidence type="ECO:0000313" key="5">
    <source>
        <dbReference type="Proteomes" id="UP000321440"/>
    </source>
</evidence>
<dbReference type="Proteomes" id="UP000321440">
    <property type="component" value="Unassembled WGS sequence"/>
</dbReference>
<evidence type="ECO:0008006" key="6">
    <source>
        <dbReference type="Google" id="ProtNLM"/>
    </source>
</evidence>
<keyword evidence="3" id="KW-0472">Membrane</keyword>
<dbReference type="PANTHER" id="PTHR46652:SF3">
    <property type="entry name" value="LEUCINE-RICH REPEAT-CONTAINING PROTEIN 9"/>
    <property type="match status" value="1"/>
</dbReference>
<evidence type="ECO:0000313" key="4">
    <source>
        <dbReference type="EMBL" id="GEN45607.1"/>
    </source>
</evidence>
<protein>
    <recommendedName>
        <fullName evidence="6">Internalin-A</fullName>
    </recommendedName>
</protein>
<sequence>MKRLEDLARQDREKLNELKAPGNLEAKLTDALKERTHEDGTKRKRMHPLLHAAMVLFLLGGSSFLALSVIGNDSTDEEEETEDVVEEEEVINENEEVTFEDEVIEEAVRGELEIRTGEITKGDLNDLFQLNAGGEYTQSLGGLEHAPNLERLSIKLNDSIDLSILEGLPNLKDLYIGESDFDSSILHGLDQLEQLTINSTEIDDYSFLEGMTNLEVLGLRGTGLTSLEPVSHLENLKNLNIASTSIYNEEENELEEIYNYVDDLSPLSNLEELEVFSARKNQISDLTPLAELRNLRQIRVNKNRVDDLTPLQHLEQLEDLTLLNNEVEDVTPIINLPNLENLVLGDNNITDASPLGKLGTLTSLMLSNNEIEDVSFVEHLTNLTNFYAERNKISSFPDFNVEHDHHFFLNLSHNDIDTIDPEQLSSINNLYHLELEYNNLTDLSVFEHTNRLDLYLYGNDMNEMLRGHLKDSDFLENKDNTYLAENVRYNDVSHRHGNIASTDEFNNGSHTIYRLYRRNVSTFDIQVLNLDESEEKIYHSFTLDSGMEEPFRVNAEDEGLIDPFVEYDVLEDEMKVMVTLGEVAPLENFEGLEPGVYEWDLIEGEVNQVE</sequence>